<dbReference type="EMBL" id="QHCT01000013">
    <property type="protein sequence ID" value="RHX84364.1"/>
    <property type="molecule type" value="Genomic_DNA"/>
</dbReference>
<gene>
    <name evidence="1" type="ORF">DLM75_22935</name>
</gene>
<reference evidence="2" key="1">
    <citation type="submission" date="2018-05" db="EMBL/GenBank/DDBJ databases">
        <title>Leptospira yasudae sp. nov. and Leptospira stimsonii sp. nov., two pathogenic species of the genus Leptospira isolated from environmental sources.</title>
        <authorList>
            <person name="Casanovas-Massana A."/>
            <person name="Hamond C."/>
            <person name="Santos L.A."/>
            <person name="Hacker K.P."/>
            <person name="Balassiano I."/>
            <person name="Medeiros M.A."/>
            <person name="Reis M.G."/>
            <person name="Ko A.I."/>
            <person name="Wunder E.A."/>
        </authorList>
    </citation>
    <scope>NUCLEOTIDE SEQUENCE [LARGE SCALE GENOMIC DNA]</scope>
    <source>
        <strain evidence="2">Yale</strain>
    </source>
</reference>
<evidence type="ECO:0000313" key="2">
    <source>
        <dbReference type="Proteomes" id="UP000265798"/>
    </source>
</evidence>
<dbReference type="AlphaFoldDB" id="A0A396YSK5"/>
<sequence>MKSKEKDSFLIQPPKRKNSGQIQLNFQFQKSNLLILAILAKNLRRILFYRDGFSSNPTPQHYIISSLLPYYNVRRIFKNTG</sequence>
<proteinExistence type="predicted"/>
<evidence type="ECO:0000313" key="1">
    <source>
        <dbReference type="EMBL" id="RHX84364.1"/>
    </source>
</evidence>
<accession>A0A396YSK5</accession>
<organism evidence="1 2">
    <name type="scientific">Leptospira stimsonii</name>
    <dbReference type="NCBI Taxonomy" id="2202203"/>
    <lineage>
        <taxon>Bacteria</taxon>
        <taxon>Pseudomonadati</taxon>
        <taxon>Spirochaetota</taxon>
        <taxon>Spirochaetia</taxon>
        <taxon>Leptospirales</taxon>
        <taxon>Leptospiraceae</taxon>
        <taxon>Leptospira</taxon>
    </lineage>
</organism>
<comment type="caution">
    <text evidence="1">The sequence shown here is derived from an EMBL/GenBank/DDBJ whole genome shotgun (WGS) entry which is preliminary data.</text>
</comment>
<name>A0A396YSK5_9LEPT</name>
<dbReference type="Proteomes" id="UP000265798">
    <property type="component" value="Unassembled WGS sequence"/>
</dbReference>
<protein>
    <submittedName>
        <fullName evidence="1">Uncharacterized protein</fullName>
    </submittedName>
</protein>